<sequence length="308" mass="33398">MNPKTILATVIFLMVFTDVSTLFKTKYKSTLQNIFLIFSSQLSNLFTIMCSNIANGTNNTLRDACIGCFQSAIVASNNQPSVASIVACATMYLINTNYSSCFNLPTVPPPTTTTPRPTSPTTMTTTTTTTTTTTRPPTTTTTATTTTRPPTTPTTPPPTTTPGIDPRLKRSLNININCDTGYCGYVQCIRSVNANLLIAGCYREARIGNNATFPNQQVNLYKNITSCILAKSRCSSINPISGQPQNGRYTTQVSSKFGTTTTAYYYTLQISSNGELRIIGLPSSISIQQDFCATNTNLVESSWNSFVC</sequence>
<dbReference type="Proteomes" id="UP001056778">
    <property type="component" value="Chromosome 4"/>
</dbReference>
<evidence type="ECO:0000313" key="2">
    <source>
        <dbReference type="Proteomes" id="UP001056778"/>
    </source>
</evidence>
<dbReference type="EMBL" id="CM043018">
    <property type="protein sequence ID" value="KAI4463853.1"/>
    <property type="molecule type" value="Genomic_DNA"/>
</dbReference>
<organism evidence="1 2">
    <name type="scientific">Holotrichia oblita</name>
    <name type="common">Chafer beetle</name>
    <dbReference type="NCBI Taxonomy" id="644536"/>
    <lineage>
        <taxon>Eukaryota</taxon>
        <taxon>Metazoa</taxon>
        <taxon>Ecdysozoa</taxon>
        <taxon>Arthropoda</taxon>
        <taxon>Hexapoda</taxon>
        <taxon>Insecta</taxon>
        <taxon>Pterygota</taxon>
        <taxon>Neoptera</taxon>
        <taxon>Endopterygota</taxon>
        <taxon>Coleoptera</taxon>
        <taxon>Polyphaga</taxon>
        <taxon>Scarabaeiformia</taxon>
        <taxon>Scarabaeidae</taxon>
        <taxon>Melolonthinae</taxon>
        <taxon>Holotrichia</taxon>
    </lineage>
</organism>
<gene>
    <name evidence="1" type="ORF">MML48_4g00006092</name>
</gene>
<keyword evidence="2" id="KW-1185">Reference proteome</keyword>
<comment type="caution">
    <text evidence="1">The sequence shown here is derived from an EMBL/GenBank/DDBJ whole genome shotgun (WGS) entry which is preliminary data.</text>
</comment>
<name>A0ACB9TAG2_HOLOL</name>
<accession>A0ACB9TAG2</accession>
<evidence type="ECO:0000313" key="1">
    <source>
        <dbReference type="EMBL" id="KAI4463853.1"/>
    </source>
</evidence>
<reference evidence="1" key="1">
    <citation type="submission" date="2022-04" db="EMBL/GenBank/DDBJ databases">
        <title>Chromosome-scale genome assembly of Holotrichia oblita Faldermann.</title>
        <authorList>
            <person name="Rongchong L."/>
        </authorList>
    </citation>
    <scope>NUCLEOTIDE SEQUENCE</scope>
    <source>
        <strain evidence="1">81SQS9</strain>
    </source>
</reference>
<proteinExistence type="predicted"/>
<protein>
    <submittedName>
        <fullName evidence="1">Uncharacterized protein</fullName>
    </submittedName>
</protein>